<evidence type="ECO:0000313" key="1">
    <source>
        <dbReference type="EMBL" id="KKL66030.1"/>
    </source>
</evidence>
<comment type="caution">
    <text evidence="1">The sequence shown here is derived from an EMBL/GenBank/DDBJ whole genome shotgun (WGS) entry which is preliminary data.</text>
</comment>
<organism evidence="1">
    <name type="scientific">marine sediment metagenome</name>
    <dbReference type="NCBI Taxonomy" id="412755"/>
    <lineage>
        <taxon>unclassified sequences</taxon>
        <taxon>metagenomes</taxon>
        <taxon>ecological metagenomes</taxon>
    </lineage>
</organism>
<gene>
    <name evidence="1" type="ORF">LCGC14_2149100</name>
</gene>
<dbReference type="AlphaFoldDB" id="A0A0F9G927"/>
<feature type="non-terminal residue" evidence="1">
    <location>
        <position position="24"/>
    </location>
</feature>
<name>A0A0F9G927_9ZZZZ</name>
<dbReference type="EMBL" id="LAZR01027337">
    <property type="protein sequence ID" value="KKL66030.1"/>
    <property type="molecule type" value="Genomic_DNA"/>
</dbReference>
<reference evidence="1" key="1">
    <citation type="journal article" date="2015" name="Nature">
        <title>Complex archaea that bridge the gap between prokaryotes and eukaryotes.</title>
        <authorList>
            <person name="Spang A."/>
            <person name="Saw J.H."/>
            <person name="Jorgensen S.L."/>
            <person name="Zaremba-Niedzwiedzka K."/>
            <person name="Martijn J."/>
            <person name="Lind A.E."/>
            <person name="van Eijk R."/>
            <person name="Schleper C."/>
            <person name="Guy L."/>
            <person name="Ettema T.J."/>
        </authorList>
    </citation>
    <scope>NUCLEOTIDE SEQUENCE</scope>
</reference>
<accession>A0A0F9G927</accession>
<sequence length="24" mass="2739">MSQDIKVWTCTACQLTVDIPPEYP</sequence>
<proteinExistence type="predicted"/>
<protein>
    <submittedName>
        <fullName evidence="1">Uncharacterized protein</fullName>
    </submittedName>
</protein>